<dbReference type="Proteomes" id="UP001164459">
    <property type="component" value="Chromosome"/>
</dbReference>
<dbReference type="RefSeq" id="WP_269034417.1">
    <property type="nucleotide sequence ID" value="NZ_CP114040.1"/>
</dbReference>
<accession>A0ABY7GYK5</accession>
<proteinExistence type="predicted"/>
<organism evidence="1 2">
    <name type="scientific">Nannocystis punicea</name>
    <dbReference type="NCBI Taxonomy" id="2995304"/>
    <lineage>
        <taxon>Bacteria</taxon>
        <taxon>Pseudomonadati</taxon>
        <taxon>Myxococcota</taxon>
        <taxon>Polyangia</taxon>
        <taxon>Nannocystales</taxon>
        <taxon>Nannocystaceae</taxon>
        <taxon>Nannocystis</taxon>
    </lineage>
</organism>
<evidence type="ECO:0000313" key="1">
    <source>
        <dbReference type="EMBL" id="WAS92066.1"/>
    </source>
</evidence>
<name>A0ABY7GYK5_9BACT</name>
<keyword evidence="2" id="KW-1185">Reference proteome</keyword>
<gene>
    <name evidence="1" type="ORF">O0S08_38280</name>
</gene>
<reference evidence="1" key="1">
    <citation type="submission" date="2022-11" db="EMBL/GenBank/DDBJ databases">
        <title>Minimal conservation of predation-associated metabolite biosynthetic gene clusters underscores biosynthetic potential of Myxococcota including descriptions for ten novel species: Archangium lansinium sp. nov., Myxococcus landrumus sp. nov., Nannocystis bai.</title>
        <authorList>
            <person name="Ahearne A."/>
            <person name="Stevens C."/>
            <person name="Dowd S."/>
        </authorList>
    </citation>
    <scope>NUCLEOTIDE SEQUENCE</scope>
    <source>
        <strain evidence="1">Fl3</strain>
    </source>
</reference>
<sequence>MSWFVPLYLLGLLAIIIPVARRHIRADREMKAVLTSGEPAFPWRLNMAEIRAAPELWRERLRGKARSIHAVSIPIFDVPHGDFGTVDDSRPNYSSFLVDSHGEPHDLESNHRWEPIETNASWLAQLLEVPFESRI</sequence>
<dbReference type="EMBL" id="CP114040">
    <property type="protein sequence ID" value="WAS92066.1"/>
    <property type="molecule type" value="Genomic_DNA"/>
</dbReference>
<protein>
    <submittedName>
        <fullName evidence="1">Uncharacterized protein</fullName>
    </submittedName>
</protein>
<evidence type="ECO:0000313" key="2">
    <source>
        <dbReference type="Proteomes" id="UP001164459"/>
    </source>
</evidence>